<proteinExistence type="inferred from homology"/>
<dbReference type="Proteomes" id="UP000029052">
    <property type="component" value="Unassembled WGS sequence"/>
</dbReference>
<dbReference type="GO" id="GO:0005524">
    <property type="term" value="F:ATP binding"/>
    <property type="evidence" value="ECO:0007669"/>
    <property type="project" value="InterPro"/>
</dbReference>
<gene>
    <name evidence="5" type="ORF">BMAGN_0931</name>
</gene>
<dbReference type="GO" id="GO:0004252">
    <property type="term" value="F:serine-type endopeptidase activity"/>
    <property type="evidence" value="ECO:0007669"/>
    <property type="project" value="UniProtKB-UniRule"/>
</dbReference>
<dbReference type="AlphaFoldDB" id="A0A087BDR7"/>
<comment type="catalytic activity">
    <reaction evidence="1">
        <text>Hydrolysis of proteins in presence of ATP.</text>
        <dbReference type="EC" id="3.4.21.53"/>
    </reaction>
</comment>
<evidence type="ECO:0000256" key="1">
    <source>
        <dbReference type="PROSITE-ProRule" id="PRU01122"/>
    </source>
</evidence>
<keyword evidence="3" id="KW-0812">Transmembrane</keyword>
<comment type="caution">
    <text evidence="5">The sequence shown here is derived from an EMBL/GenBank/DDBJ whole genome shotgun (WGS) entry which is preliminary data.</text>
</comment>
<evidence type="ECO:0000259" key="4">
    <source>
        <dbReference type="PROSITE" id="PS51786"/>
    </source>
</evidence>
<evidence type="ECO:0000256" key="3">
    <source>
        <dbReference type="SAM" id="Phobius"/>
    </source>
</evidence>
<feature type="transmembrane region" description="Helical" evidence="3">
    <location>
        <begin position="59"/>
        <end position="81"/>
    </location>
</feature>
<dbReference type="EMBL" id="JGZB01000002">
    <property type="protein sequence ID" value="KFI69167.1"/>
    <property type="molecule type" value="Genomic_DNA"/>
</dbReference>
<comment type="similarity">
    <text evidence="1">Belongs to the peptidase S16 family.</text>
</comment>
<dbReference type="GO" id="GO:0006508">
    <property type="term" value="P:proteolysis"/>
    <property type="evidence" value="ECO:0007669"/>
    <property type="project" value="UniProtKB-KW"/>
</dbReference>
<dbReference type="SUPFAM" id="SSF54211">
    <property type="entry name" value="Ribosomal protein S5 domain 2-like"/>
    <property type="match status" value="1"/>
</dbReference>
<dbReference type="STRING" id="1692.BMAGN_0931"/>
<dbReference type="GO" id="GO:0030163">
    <property type="term" value="P:protein catabolic process"/>
    <property type="evidence" value="ECO:0007669"/>
    <property type="project" value="InterPro"/>
</dbReference>
<keyword evidence="3" id="KW-0472">Membrane</keyword>
<dbReference type="Pfam" id="PF05362">
    <property type="entry name" value="Lon_C"/>
    <property type="match status" value="1"/>
</dbReference>
<accession>A0A087BDR7</accession>
<dbReference type="GO" id="GO:0004176">
    <property type="term" value="F:ATP-dependent peptidase activity"/>
    <property type="evidence" value="ECO:0007669"/>
    <property type="project" value="UniProtKB-UniRule"/>
</dbReference>
<keyword evidence="3" id="KW-1133">Transmembrane helix</keyword>
<organism evidence="5 6">
    <name type="scientific">Bifidobacterium magnum</name>
    <dbReference type="NCBI Taxonomy" id="1692"/>
    <lineage>
        <taxon>Bacteria</taxon>
        <taxon>Bacillati</taxon>
        <taxon>Actinomycetota</taxon>
        <taxon>Actinomycetes</taxon>
        <taxon>Bifidobacteriales</taxon>
        <taxon>Bifidobacteriaceae</taxon>
        <taxon>Bifidobacterium</taxon>
    </lineage>
</organism>
<dbReference type="PROSITE" id="PS51786">
    <property type="entry name" value="LON_PROTEOLYTIC"/>
    <property type="match status" value="1"/>
</dbReference>
<dbReference type="InterPro" id="IPR014721">
    <property type="entry name" value="Ribsml_uS5_D2-typ_fold_subgr"/>
</dbReference>
<keyword evidence="1" id="KW-0378">Hydrolase</keyword>
<dbReference type="InterPro" id="IPR020568">
    <property type="entry name" value="Ribosomal_Su5_D2-typ_SF"/>
</dbReference>
<keyword evidence="1" id="KW-0645">Protease</keyword>
<keyword evidence="6" id="KW-1185">Reference proteome</keyword>
<name>A0A087BDR7_9BIFI</name>
<keyword evidence="1" id="KW-0720">Serine protease</keyword>
<feature type="domain" description="Lon proteolytic" evidence="4">
    <location>
        <begin position="202"/>
        <end position="300"/>
    </location>
</feature>
<sequence length="315" mass="33302">MFPFTLQIHNNVNFVNTMEGMSTLHTTDVPPSQAGQSPDESRHARGGVRAFFHGKPRKYFVGLCAVLLGVVILCLPSAYVMEMPGPTANVLGKDEGKEIISVQGVPVHKDTGKLLLVTVNASGVPGYPVTNAQIAYAWLSGHMTVMPREAIFPVGQSAEEYEHESDKEMTTSQDDAVAAVRNFAKSHHIDTDGMKVTMHVDDIGGPSAGMMYALGLIDKLTPVKEVNGTVIAGTGSINADGKVGSIGGIDLKMLGAKRDGATWFLAPESNCDEVEGHVPGGLRVVKVATLDEAYDALVTIGNGTAQSLPSCSAKQ</sequence>
<evidence type="ECO:0000256" key="2">
    <source>
        <dbReference type="SAM" id="MobiDB-lite"/>
    </source>
</evidence>
<feature type="compositionally biased region" description="Polar residues" evidence="2">
    <location>
        <begin position="23"/>
        <end position="38"/>
    </location>
</feature>
<dbReference type="Gene3D" id="3.30.230.10">
    <property type="match status" value="1"/>
</dbReference>
<protein>
    <recommendedName>
        <fullName evidence="1">endopeptidase La</fullName>
        <ecNumber evidence="1">3.4.21.53</ecNumber>
    </recommendedName>
</protein>
<feature type="active site" evidence="1">
    <location>
        <position position="207"/>
    </location>
</feature>
<evidence type="ECO:0000313" key="5">
    <source>
        <dbReference type="EMBL" id="KFI69167.1"/>
    </source>
</evidence>
<feature type="active site" evidence="1">
    <location>
        <position position="252"/>
    </location>
</feature>
<reference evidence="5 6" key="1">
    <citation type="submission" date="2014-03" db="EMBL/GenBank/DDBJ databases">
        <title>Genomics of Bifidobacteria.</title>
        <authorList>
            <person name="Ventura M."/>
            <person name="Milani C."/>
            <person name="Lugli G.A."/>
        </authorList>
    </citation>
    <scope>NUCLEOTIDE SEQUENCE [LARGE SCALE GENOMIC DNA]</scope>
    <source>
        <strain evidence="5 6">LMG 11591</strain>
    </source>
</reference>
<dbReference type="InterPro" id="IPR008269">
    <property type="entry name" value="Lon_proteolytic"/>
</dbReference>
<dbReference type="eggNOG" id="COG3480">
    <property type="taxonomic scope" value="Bacteria"/>
</dbReference>
<evidence type="ECO:0000313" key="6">
    <source>
        <dbReference type="Proteomes" id="UP000029052"/>
    </source>
</evidence>
<feature type="region of interest" description="Disordered" evidence="2">
    <location>
        <begin position="23"/>
        <end position="43"/>
    </location>
</feature>
<dbReference type="EC" id="3.4.21.53" evidence="1"/>
<dbReference type="InterPro" id="IPR027065">
    <property type="entry name" value="Lon_Prtase"/>
</dbReference>
<dbReference type="PANTHER" id="PTHR10046">
    <property type="entry name" value="ATP DEPENDENT LON PROTEASE FAMILY MEMBER"/>
    <property type="match status" value="1"/>
</dbReference>